<dbReference type="PROSITE" id="PS51123">
    <property type="entry name" value="OMPA_2"/>
    <property type="match status" value="1"/>
</dbReference>
<dbReference type="SUPFAM" id="SSF103088">
    <property type="entry name" value="OmpA-like"/>
    <property type="match status" value="1"/>
</dbReference>
<reference evidence="6" key="1">
    <citation type="submission" date="2017-02" db="EMBL/GenBank/DDBJ databases">
        <authorList>
            <person name="Varghese N."/>
            <person name="Submissions S."/>
        </authorList>
    </citation>
    <scope>NUCLEOTIDE SEQUENCE [LARGE SCALE GENOMIC DNA]</scope>
    <source>
        <strain evidence="6">DSM 22720</strain>
    </source>
</reference>
<dbReference type="OrthoDB" id="6905929at2"/>
<dbReference type="Gene3D" id="2.60.40.2540">
    <property type="match status" value="1"/>
</dbReference>
<dbReference type="CDD" id="cd07185">
    <property type="entry name" value="OmpA_C-like"/>
    <property type="match status" value="1"/>
</dbReference>
<accession>A0A1T4UK61</accession>
<gene>
    <name evidence="5" type="ORF">SAMN02745132_01893</name>
</gene>
<dbReference type="InterPro" id="IPR041544">
    <property type="entry name" value="MotY_N"/>
</dbReference>
<dbReference type="PANTHER" id="PTHR30329">
    <property type="entry name" value="STATOR ELEMENT OF FLAGELLAR MOTOR COMPLEX"/>
    <property type="match status" value="1"/>
</dbReference>
<keyword evidence="2 3" id="KW-0472">Membrane</keyword>
<dbReference type="Gene3D" id="3.30.1330.60">
    <property type="entry name" value="OmpA-like domain"/>
    <property type="match status" value="1"/>
</dbReference>
<dbReference type="PRINTS" id="PR01021">
    <property type="entry name" value="OMPADOMAIN"/>
</dbReference>
<evidence type="ECO:0000256" key="2">
    <source>
        <dbReference type="ARBA" id="ARBA00023136"/>
    </source>
</evidence>
<proteinExistence type="predicted"/>
<dbReference type="InterPro" id="IPR006664">
    <property type="entry name" value="OMP_bac"/>
</dbReference>
<dbReference type="EMBL" id="FUXU01000019">
    <property type="protein sequence ID" value="SKA52986.1"/>
    <property type="molecule type" value="Genomic_DNA"/>
</dbReference>
<evidence type="ECO:0000256" key="1">
    <source>
        <dbReference type="ARBA" id="ARBA00004442"/>
    </source>
</evidence>
<name>A0A1T4UK61_9GAMM</name>
<dbReference type="InterPro" id="IPR006665">
    <property type="entry name" value="OmpA-like"/>
</dbReference>
<dbReference type="GO" id="GO:0009279">
    <property type="term" value="C:cell outer membrane"/>
    <property type="evidence" value="ECO:0007669"/>
    <property type="project" value="UniProtKB-SubCell"/>
</dbReference>
<organism evidence="5 6">
    <name type="scientific">Enterovibrio nigricans DSM 22720</name>
    <dbReference type="NCBI Taxonomy" id="1121868"/>
    <lineage>
        <taxon>Bacteria</taxon>
        <taxon>Pseudomonadati</taxon>
        <taxon>Pseudomonadota</taxon>
        <taxon>Gammaproteobacteria</taxon>
        <taxon>Vibrionales</taxon>
        <taxon>Vibrionaceae</taxon>
        <taxon>Enterovibrio</taxon>
    </lineage>
</organism>
<dbReference type="InterPro" id="IPR050330">
    <property type="entry name" value="Bact_OuterMem_StrucFunc"/>
</dbReference>
<evidence type="ECO:0000313" key="5">
    <source>
        <dbReference type="EMBL" id="SKA52986.1"/>
    </source>
</evidence>
<protein>
    <submittedName>
        <fullName evidence="5">OmpA family protein</fullName>
    </submittedName>
</protein>
<comment type="subcellular location">
    <subcellularLocation>
        <location evidence="1">Cell outer membrane</location>
    </subcellularLocation>
</comment>
<dbReference type="Proteomes" id="UP000190162">
    <property type="component" value="Unassembled WGS sequence"/>
</dbReference>
<sequence>MLEKMAAGIYRLNINIFLSLFFSLLVVQNVQAELKSEIVVPMDDSSWIYQGGLFECTLTHVETPYGKYYFRSLPGGILSFDVSANSDILQSGDSEINGVSVYLISPPWKSTPSSSLISTARGNDLQHYSFVEGIDALVEGVASGSWIQVRFQDSKKTDFSVSIPSIRIAAPISSFTACTAELPGMGYEDARTLALRFAHGQHTLTPAQKRKLSDFHSYVVLDSSISNVLIDGHTDATGSRVANLKTSRARAELVANTLKDLGIDAAKLEVRAHGERYPIATNATPEGRNENRRVTLRLVKQTERVKNTVDKSNITKTINETAKVQ</sequence>
<feature type="domain" description="OmpA-like" evidence="4">
    <location>
        <begin position="185"/>
        <end position="302"/>
    </location>
</feature>
<dbReference type="Pfam" id="PF00691">
    <property type="entry name" value="OmpA"/>
    <property type="match status" value="1"/>
</dbReference>
<dbReference type="PANTHER" id="PTHR30329:SF17">
    <property type="entry name" value="LIPOPROTEIN YFIB-RELATED"/>
    <property type="match status" value="1"/>
</dbReference>
<evidence type="ECO:0000256" key="3">
    <source>
        <dbReference type="PROSITE-ProRule" id="PRU00473"/>
    </source>
</evidence>
<dbReference type="PRINTS" id="PR01023">
    <property type="entry name" value="NAFLGMOTY"/>
</dbReference>
<evidence type="ECO:0000259" key="4">
    <source>
        <dbReference type="PROSITE" id="PS51123"/>
    </source>
</evidence>
<dbReference type="AlphaFoldDB" id="A0A1T4UK61"/>
<evidence type="ECO:0000313" key="6">
    <source>
        <dbReference type="Proteomes" id="UP000190162"/>
    </source>
</evidence>
<dbReference type="InterPro" id="IPR036737">
    <property type="entry name" value="OmpA-like_sf"/>
</dbReference>
<dbReference type="Pfam" id="PF18393">
    <property type="entry name" value="MotY_N"/>
    <property type="match status" value="1"/>
</dbReference>
<keyword evidence="6" id="KW-1185">Reference proteome</keyword>